<keyword evidence="14" id="KW-1185">Reference proteome</keyword>
<dbReference type="Gene3D" id="3.30.420.40">
    <property type="match status" value="2"/>
</dbReference>
<feature type="binding site" evidence="9">
    <location>
        <position position="262"/>
    </location>
    <ligand>
        <name>ADP</name>
        <dbReference type="ChEBI" id="CHEBI:456216"/>
    </ligand>
</feature>
<dbReference type="UniPathway" id="UPA00618">
    <property type="reaction ID" value="UER00672"/>
</dbReference>
<comment type="caution">
    <text evidence="13">The sequence shown here is derived from an EMBL/GenBank/DDBJ whole genome shotgun (WGS) entry which is preliminary data.</text>
</comment>
<comment type="caution">
    <text evidence="9">Lacks conserved residue(s) required for the propagation of feature annotation.</text>
</comment>
<evidence type="ECO:0000256" key="10">
    <source>
        <dbReference type="RuleBase" id="RU003733"/>
    </source>
</evidence>
<feature type="binding site" evidence="9">
    <location>
        <position position="15"/>
    </location>
    <ligand>
        <name>ADP</name>
        <dbReference type="ChEBI" id="CHEBI:456216"/>
    </ligand>
</feature>
<comment type="catalytic activity">
    <reaction evidence="8 9">
        <text>glycerol + ATP = sn-glycerol 3-phosphate + ADP + H(+)</text>
        <dbReference type="Rhea" id="RHEA:21644"/>
        <dbReference type="ChEBI" id="CHEBI:15378"/>
        <dbReference type="ChEBI" id="CHEBI:17754"/>
        <dbReference type="ChEBI" id="CHEBI:30616"/>
        <dbReference type="ChEBI" id="CHEBI:57597"/>
        <dbReference type="ChEBI" id="CHEBI:456216"/>
        <dbReference type="EC" id="2.7.1.30"/>
    </reaction>
</comment>
<feature type="binding site" evidence="9">
    <location>
        <position position="133"/>
    </location>
    <ligand>
        <name>sn-glycerol 3-phosphate</name>
        <dbReference type="ChEBI" id="CHEBI:57597"/>
    </ligand>
</feature>
<keyword evidence="4 9" id="KW-0547">Nucleotide-binding</keyword>
<feature type="binding site" evidence="9">
    <location>
        <position position="240"/>
    </location>
    <ligand>
        <name>glycerol</name>
        <dbReference type="ChEBI" id="CHEBI:17754"/>
    </ligand>
</feature>
<dbReference type="InterPro" id="IPR018484">
    <property type="entry name" value="FGGY_N"/>
</dbReference>
<feature type="binding site" evidence="9">
    <location>
        <position position="13"/>
    </location>
    <ligand>
        <name>ATP</name>
        <dbReference type="ChEBI" id="CHEBI:30616"/>
    </ligand>
</feature>
<feature type="binding site" evidence="9">
    <location>
        <position position="81"/>
    </location>
    <ligand>
        <name>sn-glycerol 3-phosphate</name>
        <dbReference type="ChEBI" id="CHEBI:57597"/>
    </ligand>
</feature>
<dbReference type="RefSeq" id="WP_049642960.1">
    <property type="nucleotide sequence ID" value="NZ_LFTY01000002.1"/>
</dbReference>
<feature type="binding site" evidence="9">
    <location>
        <position position="11"/>
    </location>
    <ligand>
        <name>sn-glycerol 3-phosphate</name>
        <dbReference type="ChEBI" id="CHEBI:57597"/>
    </ligand>
</feature>
<dbReference type="EC" id="2.7.1.30" evidence="9"/>
<evidence type="ECO:0000256" key="7">
    <source>
        <dbReference type="ARBA" id="ARBA00022840"/>
    </source>
</evidence>
<feature type="binding site" evidence="9">
    <location>
        <position position="262"/>
    </location>
    <ligand>
        <name>ATP</name>
        <dbReference type="ChEBI" id="CHEBI:30616"/>
    </ligand>
</feature>
<dbReference type="HAMAP" id="MF_00186">
    <property type="entry name" value="Glycerol_kin"/>
    <property type="match status" value="1"/>
</dbReference>
<protein>
    <recommendedName>
        <fullName evidence="9">Glycerol kinase</fullName>
        <ecNumber evidence="9">2.7.1.30</ecNumber>
    </recommendedName>
    <alternativeName>
        <fullName evidence="9">ATP:glycerol 3-phosphotransferase</fullName>
    </alternativeName>
    <alternativeName>
        <fullName evidence="9">Glycerokinase</fullName>
        <shortName evidence="9">GK</shortName>
    </alternativeName>
</protein>
<reference evidence="13 14" key="1">
    <citation type="submission" date="2015-06" db="EMBL/GenBank/DDBJ databases">
        <title>Draft genome sequence of an Alphaproteobacteria species associated to the Mediterranean sponge Oscarella lobularis.</title>
        <authorList>
            <person name="Jourda C."/>
            <person name="Santini S."/>
            <person name="Claverie J.-M."/>
        </authorList>
    </citation>
    <scope>NUCLEOTIDE SEQUENCE [LARGE SCALE GENOMIC DNA]</scope>
    <source>
        <strain evidence="13">IGS</strain>
    </source>
</reference>
<dbReference type="EMBL" id="LFTY01000002">
    <property type="protein sequence ID" value="KMW57192.1"/>
    <property type="molecule type" value="Genomic_DNA"/>
</dbReference>
<keyword evidence="7 9" id="KW-0067">ATP-binding</keyword>
<dbReference type="CDD" id="cd07786">
    <property type="entry name" value="FGGY_EcGK_like"/>
    <property type="match status" value="1"/>
</dbReference>
<dbReference type="OrthoDB" id="9805576at2"/>
<dbReference type="GO" id="GO:0005524">
    <property type="term" value="F:ATP binding"/>
    <property type="evidence" value="ECO:0007669"/>
    <property type="project" value="UniProtKB-UniRule"/>
</dbReference>
<evidence type="ECO:0000256" key="3">
    <source>
        <dbReference type="ARBA" id="ARBA00022679"/>
    </source>
</evidence>
<keyword evidence="6 9" id="KW-0319">Glycerol metabolism</keyword>
<evidence type="ECO:0000256" key="9">
    <source>
        <dbReference type="HAMAP-Rule" id="MF_00186"/>
    </source>
</evidence>
<evidence type="ECO:0000256" key="6">
    <source>
        <dbReference type="ARBA" id="ARBA00022798"/>
    </source>
</evidence>
<evidence type="ECO:0000256" key="8">
    <source>
        <dbReference type="ARBA" id="ARBA00052101"/>
    </source>
</evidence>
<proteinExistence type="inferred from homology"/>
<dbReference type="SUPFAM" id="SSF53067">
    <property type="entry name" value="Actin-like ATPase domain"/>
    <property type="match status" value="2"/>
</dbReference>
<feature type="binding site" evidence="9">
    <location>
        <position position="82"/>
    </location>
    <ligand>
        <name>glycerol</name>
        <dbReference type="ChEBI" id="CHEBI:17754"/>
    </ligand>
</feature>
<feature type="binding site" evidence="9">
    <location>
        <position position="305"/>
    </location>
    <ligand>
        <name>ATP</name>
        <dbReference type="ChEBI" id="CHEBI:30616"/>
    </ligand>
</feature>
<evidence type="ECO:0000259" key="12">
    <source>
        <dbReference type="Pfam" id="PF02782"/>
    </source>
</evidence>
<dbReference type="PANTHER" id="PTHR10196">
    <property type="entry name" value="SUGAR KINASE"/>
    <property type="match status" value="1"/>
</dbReference>
<comment type="similarity">
    <text evidence="2 9 10">Belongs to the FGGY kinase family.</text>
</comment>
<dbReference type="Pfam" id="PF02782">
    <property type="entry name" value="FGGY_C"/>
    <property type="match status" value="1"/>
</dbReference>
<feature type="binding site" evidence="9">
    <location>
        <position position="81"/>
    </location>
    <ligand>
        <name>glycerol</name>
        <dbReference type="ChEBI" id="CHEBI:17754"/>
    </ligand>
</feature>
<feature type="domain" description="Carbohydrate kinase FGGY C-terminal" evidence="12">
    <location>
        <begin position="257"/>
        <end position="445"/>
    </location>
</feature>
<dbReference type="GO" id="GO:0019563">
    <property type="term" value="P:glycerol catabolic process"/>
    <property type="evidence" value="ECO:0007669"/>
    <property type="project" value="UniProtKB-UniRule"/>
</dbReference>
<evidence type="ECO:0000313" key="13">
    <source>
        <dbReference type="EMBL" id="KMW57192.1"/>
    </source>
</evidence>
<dbReference type="InterPro" id="IPR005999">
    <property type="entry name" value="Glycerol_kin"/>
</dbReference>
<feature type="binding site" evidence="9">
    <location>
        <position position="407"/>
    </location>
    <ligand>
        <name>ATP</name>
        <dbReference type="ChEBI" id="CHEBI:30616"/>
    </ligand>
</feature>
<dbReference type="NCBIfam" id="TIGR01311">
    <property type="entry name" value="glycerol_kin"/>
    <property type="match status" value="1"/>
</dbReference>
<evidence type="ECO:0000256" key="1">
    <source>
        <dbReference type="ARBA" id="ARBA00005190"/>
    </source>
</evidence>
<feature type="binding site" evidence="9">
    <location>
        <position position="407"/>
    </location>
    <ligand>
        <name>ADP</name>
        <dbReference type="ChEBI" id="CHEBI:456216"/>
    </ligand>
</feature>
<feature type="binding site" evidence="9">
    <location>
        <position position="12"/>
    </location>
    <ligand>
        <name>ATP</name>
        <dbReference type="ChEBI" id="CHEBI:30616"/>
    </ligand>
</feature>
<dbReference type="GO" id="GO:0004370">
    <property type="term" value="F:glycerol kinase activity"/>
    <property type="evidence" value="ECO:0007669"/>
    <property type="project" value="UniProtKB-UniRule"/>
</dbReference>
<dbReference type="AlphaFoldDB" id="A0A0J9E3C3"/>
<feature type="binding site" evidence="9">
    <location>
        <position position="305"/>
    </location>
    <ligand>
        <name>ADP</name>
        <dbReference type="ChEBI" id="CHEBI:456216"/>
    </ligand>
</feature>
<keyword evidence="5 9" id="KW-0418">Kinase</keyword>
<dbReference type="GO" id="GO:0005829">
    <property type="term" value="C:cytosol"/>
    <property type="evidence" value="ECO:0007669"/>
    <property type="project" value="TreeGrafter"/>
</dbReference>
<name>A0A0J9E3C3_9RHOB</name>
<dbReference type="PROSITE" id="PS00933">
    <property type="entry name" value="FGGY_KINASES_1"/>
    <property type="match status" value="1"/>
</dbReference>
<dbReference type="PROSITE" id="PS00445">
    <property type="entry name" value="FGGY_KINASES_2"/>
    <property type="match status" value="1"/>
</dbReference>
<evidence type="ECO:0000256" key="5">
    <source>
        <dbReference type="ARBA" id="ARBA00022777"/>
    </source>
</evidence>
<dbReference type="InterPro" id="IPR018485">
    <property type="entry name" value="FGGY_C"/>
</dbReference>
<feature type="binding site" evidence="9">
    <location>
        <position position="11"/>
    </location>
    <ligand>
        <name>ADP</name>
        <dbReference type="ChEBI" id="CHEBI:456216"/>
    </ligand>
</feature>
<comment type="pathway">
    <text evidence="1 9">Polyol metabolism; glycerol degradation via glycerol kinase pathway; sn-glycerol 3-phosphate from glycerol: step 1/1.</text>
</comment>
<evidence type="ECO:0000313" key="14">
    <source>
        <dbReference type="Proteomes" id="UP000037178"/>
    </source>
</evidence>
<organism evidence="13 14">
    <name type="scientific">Candidatus Rhodobacter oscarellae</name>
    <dbReference type="NCBI Taxonomy" id="1675527"/>
    <lineage>
        <taxon>Bacteria</taxon>
        <taxon>Pseudomonadati</taxon>
        <taxon>Pseudomonadota</taxon>
        <taxon>Alphaproteobacteria</taxon>
        <taxon>Rhodobacterales</taxon>
        <taxon>Rhodobacter group</taxon>
        <taxon>Rhodobacter</taxon>
    </lineage>
</organism>
<dbReference type="FunFam" id="3.30.420.40:FF:000007">
    <property type="entry name" value="Glycerol kinase"/>
    <property type="match status" value="1"/>
</dbReference>
<dbReference type="GO" id="GO:0006072">
    <property type="term" value="P:glycerol-3-phosphate metabolic process"/>
    <property type="evidence" value="ECO:0007669"/>
    <property type="project" value="InterPro"/>
</dbReference>
<feature type="binding site" evidence="9">
    <location>
        <position position="82"/>
    </location>
    <ligand>
        <name>sn-glycerol 3-phosphate</name>
        <dbReference type="ChEBI" id="CHEBI:57597"/>
    </ligand>
</feature>
<dbReference type="NCBIfam" id="NF000756">
    <property type="entry name" value="PRK00047.1"/>
    <property type="match status" value="1"/>
</dbReference>
<dbReference type="PANTHER" id="PTHR10196:SF78">
    <property type="entry name" value="GLYCEROL KINASE"/>
    <property type="match status" value="1"/>
</dbReference>
<feature type="binding site" evidence="9">
    <location>
        <position position="240"/>
    </location>
    <ligand>
        <name>sn-glycerol 3-phosphate</name>
        <dbReference type="ChEBI" id="CHEBI:57597"/>
    </ligand>
</feature>
<evidence type="ECO:0000259" key="11">
    <source>
        <dbReference type="Pfam" id="PF00370"/>
    </source>
</evidence>
<evidence type="ECO:0000256" key="2">
    <source>
        <dbReference type="ARBA" id="ARBA00009156"/>
    </source>
</evidence>
<dbReference type="PATRIC" id="fig|1675527.3.peg.2268"/>
<dbReference type="Pfam" id="PF00370">
    <property type="entry name" value="FGGY_N"/>
    <property type="match status" value="1"/>
</dbReference>
<feature type="binding site" evidence="9">
    <location>
        <position position="11"/>
    </location>
    <ligand>
        <name>ATP</name>
        <dbReference type="ChEBI" id="CHEBI:30616"/>
    </ligand>
</feature>
<dbReference type="FunFam" id="3.30.420.40:FF:000008">
    <property type="entry name" value="Glycerol kinase"/>
    <property type="match status" value="1"/>
</dbReference>
<accession>A0A0J9E3C3</accession>
<comment type="function">
    <text evidence="9">Key enzyme in the regulation of glycerol uptake and metabolism. Catalyzes the phosphorylation of glycerol to yield sn-glycerol 3-phosphate.</text>
</comment>
<sequence length="493" mass="52559">MTHILAIDQGTTSSRAIIFDAQMRIVAVDQQEFTQHFPASGWVEHDPEDIWRTVVETCAGAMSKADLAASDIAAIGITNQRETTLVWDRATGQPIHNAIVWQDRRTSDTCQALKAAGHEPMVTAATGLLLDPYFSGTKVKWILDNVEGAQARAAAGELCFGTVDSYLIWRMTGGARHVTDATNAARTLLYDIHKGAWSAEICALLGVPVSMLPEVLDCAADFGVTDLLGGQTPILGVAGDQQAATVGNACFQPGMLKSTYGTGCFALLNTGAAPVASNNRLLTTIGYQLDGKPTYALEGSIFIAGAVVQWLRDGLQVIDSASETQAMAEAADPAQDVILVPAFTGLGAPYWDAECRGAVFGLARNTGPNEFARAALESVGYQTRDLLEAMQRDMGGDGEAVLRVDGGMTASDWTMQFLADILGAPVDRPQILETTALGAAWLAGMRAGLYPDQAGFAETWALERRFTPAMNAETRDAKYSNWKTAVAKTLTDS</sequence>
<dbReference type="PIRSF" id="PIRSF000538">
    <property type="entry name" value="GlpK"/>
    <property type="match status" value="1"/>
</dbReference>
<comment type="activity regulation">
    <text evidence="9">Inhibited by fructose 1,6-bisphosphate (FBP).</text>
</comment>
<dbReference type="InterPro" id="IPR018483">
    <property type="entry name" value="Carb_kinase_FGGY_CS"/>
</dbReference>
<gene>
    <name evidence="9" type="primary">glpK</name>
    <name evidence="13" type="ORF">AIOL_002153</name>
</gene>
<evidence type="ECO:0000256" key="4">
    <source>
        <dbReference type="ARBA" id="ARBA00022741"/>
    </source>
</evidence>
<feature type="binding site" evidence="9">
    <location>
        <position position="133"/>
    </location>
    <ligand>
        <name>glycerol</name>
        <dbReference type="ChEBI" id="CHEBI:17754"/>
    </ligand>
</feature>
<keyword evidence="3 9" id="KW-0808">Transferase</keyword>
<dbReference type="STRING" id="1675527.AIOL_002153"/>
<feature type="domain" description="Carbohydrate kinase FGGY N-terminal" evidence="11">
    <location>
        <begin position="4"/>
        <end position="247"/>
    </location>
</feature>
<dbReference type="InterPro" id="IPR000577">
    <property type="entry name" value="Carb_kinase_FGGY"/>
</dbReference>
<feature type="binding site" evidence="9">
    <location>
        <position position="241"/>
    </location>
    <ligand>
        <name>glycerol</name>
        <dbReference type="ChEBI" id="CHEBI:17754"/>
    </ligand>
</feature>
<dbReference type="Proteomes" id="UP000037178">
    <property type="component" value="Unassembled WGS sequence"/>
</dbReference>
<feature type="binding site" evidence="9">
    <location>
        <position position="309"/>
    </location>
    <ligand>
        <name>ATP</name>
        <dbReference type="ChEBI" id="CHEBI:30616"/>
    </ligand>
</feature>
<dbReference type="InterPro" id="IPR043129">
    <property type="entry name" value="ATPase_NBD"/>
</dbReference>